<keyword evidence="2" id="KW-0732">Signal</keyword>
<dbReference type="Gene3D" id="2.150.10.10">
    <property type="entry name" value="Serralysin-like metalloprotease, C-terminal"/>
    <property type="match status" value="2"/>
</dbReference>
<comment type="caution">
    <text evidence="4">The sequence shown here is derived from an EMBL/GenBank/DDBJ whole genome shotgun (WGS) entry which is preliminary data.</text>
</comment>
<evidence type="ECO:0000259" key="3">
    <source>
        <dbReference type="PROSITE" id="PS51688"/>
    </source>
</evidence>
<sequence>MKIRLLITLFSLTSVLSYSQVGINTITPQAQLDIVAGNTPSEKDGILIPRLDEYPTGVGTNQDGMLVFITGNGTPTKGFYYWDNVGSAWVPVSGAGGSDADWNINGTSTSPTSINDNIYTLGNVKIGLNNTTETSRFYVNSDLATTNSGIRNIMSGNDDTVISYGIYNQGSITDALRHAGFHNVIGGTTDNTLYGIENRMVATGSGPKTAIVNEFDLSAPQGSKLGVLNRFEGGDSFVTGVRTEAPGAWSVTGTLTGVENDLSAGGNGVRYGVRNIINGLGTGAKYGSFNNIGSTAGGTHYGVYSDVRKANSYAGFFIGRMSLGTDGVLNRYLMPAADGTAGQVMTTDGSGNVTFQDATGGGTLDEAYDFGGAGAGKNIIADTGALRVDGEDGFLVTGTFGSGDAIDTEITGTGTRMFFNPRKAAFRAGYSEDARWDDANIGDYSFAVNRRSLASGFGSISLGYDSEATGDYSFVAGNNSAASGDNSFAFGLNSYTNNSNHAVVFGNVANARDDYSWAIGSGVNSYGVHSFAKGEGVTSYSYGETVFGFYNTSYTANSTTAFDAADRLFVLGNGVGATPSNALIIYKDGRMNINDAYTITNTDGTNGQVLTTDGGGNVTFQDATGGGTLDDAYDFGGAGTGRAITADNGAVDIQGAGGLRVEGNISAASNIFHDGDTNTFMSFTPDRVQFDAGGRNYIDIQHANEEIAFNEDSTESDFRVESGTNQNMFFVDGSRNRIGIGTNTPGTTLHIGTLNNFNTNIGVTGQDAIFIRGSETSGLNEVGGSIAFGGAHPARDNSRRAAIASMQTGIDEDNVGLAFYIHPGPVNTNPMEEAMRITHQKYLGINNISPSATLDVVGTMQFVDGNEANGYVLASDANGNATWTDPNTLNSGDFDWLTTAGASSTSISDNIYTNGSVSINTTTTFGDFNISHNEASDGTTDYLQYNSVSNSGNDNKIILYNTFGSSQAGDNTAIYNLMIGNGSGTYKGLHNYSYASVTGDIYGMYNVFSATGGGDHYGARNLLSGTGSGTKYGTYNIINSTAGGTHYGVYSSALKSNSFAGYFLGNLAIGTTTANTYILPASRGTNGQTMQTDGTGNVSWVDPVTSEWTDGGTFLYPTDGTTEDVVIGQNTSGTGRLSIDAGTKATSIKTNKVGSFAGLHFGVDNYVSNSGGGASIGVNNLIEGTGGSNLRYGTRTIINGSSTPSAVSHYGSYNQVNTTGTGFRYGTYNEIAATAGGTHYGTYNQVSTTSGWAGYFLGKNYVSESIGINNPNPDGRLDIIHNSTGSSSPHIMLTAQNANTGTRITFDNAVETTNNWVLFARSDNAANGGTFNIFSSEAGANVIRLDSDGKMGVMRNPVTNTLEVQGDASKTTAGSWLANSDRRLKKNIVSIKGETALDKIEKMRGVTYEWNDDKTGSNRPKGLQYGFIAQELMKVFPEKVTKDNLGFYQTAYGDYDPLFVEAIKELKKELQTLSEENEQLKKQLAKYESLEARLLALENGNKINPKETKVTAEK</sequence>
<protein>
    <submittedName>
        <fullName evidence="4">Tail fiber domain-containing protein</fullName>
    </submittedName>
</protein>
<dbReference type="Pfam" id="PF05658">
    <property type="entry name" value="YadA_head"/>
    <property type="match status" value="1"/>
</dbReference>
<dbReference type="SUPFAM" id="SSF101967">
    <property type="entry name" value="Adhesin YadA, collagen-binding domain"/>
    <property type="match status" value="1"/>
</dbReference>
<dbReference type="EMBL" id="JAVRHZ010000002">
    <property type="protein sequence ID" value="MDT0555275.1"/>
    <property type="molecule type" value="Genomic_DNA"/>
</dbReference>
<evidence type="ECO:0000313" key="4">
    <source>
        <dbReference type="EMBL" id="MDT0555275.1"/>
    </source>
</evidence>
<dbReference type="CDD" id="cd12820">
    <property type="entry name" value="LbR_YadA-like"/>
    <property type="match status" value="1"/>
</dbReference>
<feature type="signal peptide" evidence="2">
    <location>
        <begin position="1"/>
        <end position="19"/>
    </location>
</feature>
<dbReference type="InterPro" id="IPR030392">
    <property type="entry name" value="S74_ICA"/>
</dbReference>
<dbReference type="InterPro" id="IPR036388">
    <property type="entry name" value="WH-like_DNA-bd_sf"/>
</dbReference>
<dbReference type="Proteomes" id="UP001254488">
    <property type="component" value="Unassembled WGS sequence"/>
</dbReference>
<feature type="domain" description="Peptidase S74" evidence="3">
    <location>
        <begin position="1380"/>
        <end position="1477"/>
    </location>
</feature>
<gene>
    <name evidence="4" type="ORF">RM538_04615</name>
</gene>
<organism evidence="4 5">
    <name type="scientific">Patiriisocius hiemis</name>
    <dbReference type="NCBI Taxonomy" id="3075604"/>
    <lineage>
        <taxon>Bacteria</taxon>
        <taxon>Pseudomonadati</taxon>
        <taxon>Bacteroidota</taxon>
        <taxon>Flavobacteriia</taxon>
        <taxon>Flavobacteriales</taxon>
        <taxon>Flavobacteriaceae</taxon>
        <taxon>Patiriisocius</taxon>
    </lineage>
</organism>
<dbReference type="InterPro" id="IPR011049">
    <property type="entry name" value="Serralysin-like_metalloprot_C"/>
</dbReference>
<dbReference type="Pfam" id="PF13884">
    <property type="entry name" value="Peptidase_S74"/>
    <property type="match status" value="1"/>
</dbReference>
<evidence type="ECO:0000256" key="2">
    <source>
        <dbReference type="SAM" id="SignalP"/>
    </source>
</evidence>
<dbReference type="Gene3D" id="1.10.10.10">
    <property type="entry name" value="Winged helix-like DNA-binding domain superfamily/Winged helix DNA-binding domain"/>
    <property type="match status" value="1"/>
</dbReference>
<dbReference type="InterPro" id="IPR008640">
    <property type="entry name" value="Adhesin_Head_dom"/>
</dbReference>
<reference evidence="4 5" key="1">
    <citation type="submission" date="2023-09" db="EMBL/GenBank/DDBJ databases">
        <authorList>
            <person name="Rey-Velasco X."/>
        </authorList>
    </citation>
    <scope>NUCLEOTIDE SEQUENCE [LARGE SCALE GENOMIC DNA]</scope>
    <source>
        <strain evidence="4 5">W242</strain>
    </source>
</reference>
<evidence type="ECO:0000313" key="5">
    <source>
        <dbReference type="Proteomes" id="UP001254488"/>
    </source>
</evidence>
<dbReference type="PROSITE" id="PS51688">
    <property type="entry name" value="ICA"/>
    <property type="match status" value="1"/>
</dbReference>
<keyword evidence="1" id="KW-0175">Coiled coil</keyword>
<feature type="chain" id="PRO_5045646524" evidence="2">
    <location>
        <begin position="20"/>
        <end position="1514"/>
    </location>
</feature>
<evidence type="ECO:0000256" key="1">
    <source>
        <dbReference type="SAM" id="Coils"/>
    </source>
</evidence>
<dbReference type="RefSeq" id="WP_311332232.1">
    <property type="nucleotide sequence ID" value="NZ_JAVRHZ010000002.1"/>
</dbReference>
<keyword evidence="5" id="KW-1185">Reference proteome</keyword>
<accession>A0ABU2YAR4</accession>
<feature type="coiled-coil region" evidence="1">
    <location>
        <begin position="1463"/>
        <end position="1500"/>
    </location>
</feature>
<proteinExistence type="predicted"/>
<name>A0ABU2YAR4_9FLAO</name>